<keyword evidence="2" id="KW-1185">Reference proteome</keyword>
<comment type="caution">
    <text evidence="1">The sequence shown here is derived from an EMBL/GenBank/DDBJ whole genome shotgun (WGS) entry which is preliminary data.</text>
</comment>
<dbReference type="EMBL" id="JABBWD010000085">
    <property type="protein sequence ID" value="KAG1767595.1"/>
    <property type="molecule type" value="Genomic_DNA"/>
</dbReference>
<evidence type="ECO:0000313" key="1">
    <source>
        <dbReference type="EMBL" id="KAG1767595.1"/>
    </source>
</evidence>
<gene>
    <name evidence="1" type="ORF">EV702DRAFT_1050288</name>
</gene>
<proteinExistence type="predicted"/>
<accession>A0A9P6ZIX1</accession>
<dbReference type="Proteomes" id="UP000714275">
    <property type="component" value="Unassembled WGS sequence"/>
</dbReference>
<organism evidence="1 2">
    <name type="scientific">Suillus placidus</name>
    <dbReference type="NCBI Taxonomy" id="48579"/>
    <lineage>
        <taxon>Eukaryota</taxon>
        <taxon>Fungi</taxon>
        <taxon>Dikarya</taxon>
        <taxon>Basidiomycota</taxon>
        <taxon>Agaricomycotina</taxon>
        <taxon>Agaricomycetes</taxon>
        <taxon>Agaricomycetidae</taxon>
        <taxon>Boletales</taxon>
        <taxon>Suillineae</taxon>
        <taxon>Suillaceae</taxon>
        <taxon>Suillus</taxon>
    </lineage>
</organism>
<name>A0A9P6ZIX1_9AGAM</name>
<protein>
    <submittedName>
        <fullName evidence="1">Uncharacterized protein</fullName>
    </submittedName>
</protein>
<evidence type="ECO:0000313" key="2">
    <source>
        <dbReference type="Proteomes" id="UP000714275"/>
    </source>
</evidence>
<dbReference type="AlphaFoldDB" id="A0A9P6ZIX1"/>
<reference evidence="1" key="1">
    <citation type="journal article" date="2020" name="New Phytol.">
        <title>Comparative genomics reveals dynamic genome evolution in host specialist ectomycorrhizal fungi.</title>
        <authorList>
            <person name="Lofgren L.A."/>
            <person name="Nguyen N.H."/>
            <person name="Vilgalys R."/>
            <person name="Ruytinx J."/>
            <person name="Liao H.L."/>
            <person name="Branco S."/>
            <person name="Kuo A."/>
            <person name="LaButti K."/>
            <person name="Lipzen A."/>
            <person name="Andreopoulos W."/>
            <person name="Pangilinan J."/>
            <person name="Riley R."/>
            <person name="Hundley H."/>
            <person name="Na H."/>
            <person name="Barry K."/>
            <person name="Grigoriev I.V."/>
            <person name="Stajich J.E."/>
            <person name="Kennedy P.G."/>
        </authorList>
    </citation>
    <scope>NUCLEOTIDE SEQUENCE</scope>
    <source>
        <strain evidence="1">DOB743</strain>
    </source>
</reference>
<dbReference type="OrthoDB" id="2616518at2759"/>
<sequence>MGPPISIGNNIPPSPSVIIEDIHNMGPWSAGLSYTGYYVGRVAHIIQNLSLKGLVRKHESAGIGVPLYRLNLDNSILLIEACLEDKSHRSTEMRNKPPLWLVVYQQIKLEVPSQLLLVFPMSFRVGYLYTPATSTHGAVILDWQFTIGTIEGSFFKVTHVLPMFAQTLGSKTIYEPIYLDLGEHPKISPAQLSIPTSWRKVYMSDNKVGPAEQEGSIFQLDAGTSFDDSDFLLVLNDWIDSDQLALGATCPAPAIGSSMMMSPDSPGPQVAEAELLSKVFTEEDIPLSNHPATPRFITFLLTPRVNITTNASNCQGCYVPCATDVFKVGITYDSTFIEKHFPFAYICIQDARALAKNYLTTCGMDKDLFFVASERDKVKKSLKDNTLPLIDSKEKLPLEGFFLNGMSDNQVLPYISGMTGLTAWNGINLYRRKAILVLLAYRILKPLLYHNSKRSLLDLFPEHYQSLPEHYIAMREACVQLALLREARHGDSTVAIELNWWIDTRHGVNGWQHELLSAFY</sequence>